<accession>A0ABD0VE86</accession>
<comment type="caution">
    <text evidence="1">The sequence shown here is derived from an EMBL/GenBank/DDBJ whole genome shotgun (WGS) entry which is preliminary data.</text>
</comment>
<dbReference type="Proteomes" id="UP001552299">
    <property type="component" value="Unassembled WGS sequence"/>
</dbReference>
<reference evidence="1 2" key="1">
    <citation type="journal article" date="2024" name="Plant Biotechnol. J.">
        <title>Dendrobium thyrsiflorum genome and its molecular insights into genes involved in important horticultural traits.</title>
        <authorList>
            <person name="Chen B."/>
            <person name="Wang J.Y."/>
            <person name="Zheng P.J."/>
            <person name="Li K.L."/>
            <person name="Liang Y.M."/>
            <person name="Chen X.F."/>
            <person name="Zhang C."/>
            <person name="Zhao X."/>
            <person name="He X."/>
            <person name="Zhang G.Q."/>
            <person name="Liu Z.J."/>
            <person name="Xu Q."/>
        </authorList>
    </citation>
    <scope>NUCLEOTIDE SEQUENCE [LARGE SCALE GENOMIC DNA]</scope>
    <source>
        <strain evidence="1">GZMU011</strain>
    </source>
</reference>
<keyword evidence="2" id="KW-1185">Reference proteome</keyword>
<dbReference type="Pfam" id="PF09814">
    <property type="entry name" value="HECT_2"/>
    <property type="match status" value="2"/>
</dbReference>
<evidence type="ECO:0000313" key="1">
    <source>
        <dbReference type="EMBL" id="KAL0920842.1"/>
    </source>
</evidence>
<dbReference type="InterPro" id="IPR019193">
    <property type="entry name" value="UBQ-conj_enz_E2-bd_prot"/>
</dbReference>
<sequence length="584" mass="64335">MQLSIIPSGRERTSRECDARRMSSLEIPKSSRPWRFTWESLAHIPILRLYLFSPDVGDISALCRFLEASLRLDRSLLLVSWRIGDEGAVSNGRSFIWIPVPRVLINPECSVDVKAMADHIEVKLVLLLPVDHPVESEIWGSPGMDTDRRLPLSLGSDIEKFSSKGVNLFCKSCSAKLTRQPLRKFVEIPSMNWQEIADNWFGGCCSFGGVSEKLVSKYLDTFDCKEGTCLLDRASVAVCEHDLEGALLERTVSDIGMKSSESNDTSSMCCDLVSSRAWSDTGAHEVDPFSNSNRLGLVGTQNVINMDCLKANLNNFSLNNEKSLSESLVKRTSTCDFHCCIAEKVQAFDDAGGTEYEASIVACNAQQSLKVYGSGFMVTPANLSNDVECVEFSCRHCSSPLGSYSCVQGTTAPVVGGVRLFKCYISTSLSAGAPDDAFKTYTLESIFTNLLIEGAREELSFRTMVCDLRTKFPMLQIVLLNSRAWCCSGHCYENTATRGLPAIHMQPVVKVLFSDCSASTEANSVVAKDRPVRTGTEEVYMMNREIEGLTRSLKSSIAKLPHSCSSLQGMSLSFLGRYSNQECS</sequence>
<name>A0ABD0VE86_DENTH</name>
<dbReference type="EMBL" id="JANQDX010000008">
    <property type="protein sequence ID" value="KAL0920842.1"/>
    <property type="molecule type" value="Genomic_DNA"/>
</dbReference>
<evidence type="ECO:0000313" key="2">
    <source>
        <dbReference type="Proteomes" id="UP001552299"/>
    </source>
</evidence>
<organism evidence="1 2">
    <name type="scientific">Dendrobium thyrsiflorum</name>
    <name type="common">Pinecone-like raceme dendrobium</name>
    <name type="synonym">Orchid</name>
    <dbReference type="NCBI Taxonomy" id="117978"/>
    <lineage>
        <taxon>Eukaryota</taxon>
        <taxon>Viridiplantae</taxon>
        <taxon>Streptophyta</taxon>
        <taxon>Embryophyta</taxon>
        <taxon>Tracheophyta</taxon>
        <taxon>Spermatophyta</taxon>
        <taxon>Magnoliopsida</taxon>
        <taxon>Liliopsida</taxon>
        <taxon>Asparagales</taxon>
        <taxon>Orchidaceae</taxon>
        <taxon>Epidendroideae</taxon>
        <taxon>Malaxideae</taxon>
        <taxon>Dendrobiinae</taxon>
        <taxon>Dendrobium</taxon>
    </lineage>
</organism>
<dbReference type="PANTHER" id="PTHR31531:SF2">
    <property type="entry name" value="E3 UBIQUITIN-PROTEIN LIGASE E3D"/>
    <property type="match status" value="1"/>
</dbReference>
<proteinExistence type="predicted"/>
<dbReference type="AlphaFoldDB" id="A0ABD0VE86"/>
<gene>
    <name evidence="1" type="ORF">M5K25_010014</name>
</gene>
<dbReference type="PANTHER" id="PTHR31531">
    <property type="entry name" value="E3 UBIQUITIN-PROTEIN LIGASE E3D FAMILY MEMBER"/>
    <property type="match status" value="1"/>
</dbReference>
<protein>
    <recommendedName>
        <fullName evidence="3">Ubiquitin-conjugating enzyme E2-binding protein</fullName>
    </recommendedName>
</protein>
<evidence type="ECO:0008006" key="3">
    <source>
        <dbReference type="Google" id="ProtNLM"/>
    </source>
</evidence>